<dbReference type="Pfam" id="PF21981">
    <property type="entry name" value="RecX_HTH3"/>
    <property type="match status" value="1"/>
</dbReference>
<feature type="domain" description="RecX second three-helical" evidence="6">
    <location>
        <begin position="54"/>
        <end position="93"/>
    </location>
</feature>
<evidence type="ECO:0000256" key="4">
    <source>
        <dbReference type="ARBA" id="ARBA00022490"/>
    </source>
</evidence>
<keyword evidence="4 5" id="KW-0963">Cytoplasm</keyword>
<evidence type="ECO:0000313" key="8">
    <source>
        <dbReference type="EMBL" id="UXY14286.1"/>
    </source>
</evidence>
<evidence type="ECO:0000256" key="1">
    <source>
        <dbReference type="ARBA" id="ARBA00004496"/>
    </source>
</evidence>
<reference evidence="8" key="1">
    <citation type="submission" date="2022-10" db="EMBL/GenBank/DDBJ databases">
        <title>Chitiniphilus purpureus sp. nov., a novel chitin-degrading bacterium isolated from crawfish pond sediment.</title>
        <authorList>
            <person name="Li K."/>
        </authorList>
    </citation>
    <scope>NUCLEOTIDE SEQUENCE</scope>
    <source>
        <strain evidence="8">CD1</strain>
    </source>
</reference>
<dbReference type="EMBL" id="CP106753">
    <property type="protein sequence ID" value="UXY14286.1"/>
    <property type="molecule type" value="Genomic_DNA"/>
</dbReference>
<comment type="function">
    <text evidence="5">Modulates RecA activity.</text>
</comment>
<accession>A0ABY6DMG0</accession>
<dbReference type="InterPro" id="IPR003783">
    <property type="entry name" value="Regulatory_RecX"/>
</dbReference>
<gene>
    <name evidence="5 8" type="primary">recX</name>
    <name evidence="8" type="ORF">N8I74_13295</name>
</gene>
<dbReference type="HAMAP" id="MF_01114">
    <property type="entry name" value="RecX"/>
    <property type="match status" value="1"/>
</dbReference>
<keyword evidence="9" id="KW-1185">Reference proteome</keyword>
<dbReference type="Gene3D" id="1.10.10.10">
    <property type="entry name" value="Winged helix-like DNA-binding domain superfamily/Winged helix DNA-binding domain"/>
    <property type="match status" value="3"/>
</dbReference>
<evidence type="ECO:0000256" key="2">
    <source>
        <dbReference type="ARBA" id="ARBA00009695"/>
    </source>
</evidence>
<feature type="domain" description="RecX third three-helical" evidence="7">
    <location>
        <begin position="104"/>
        <end position="143"/>
    </location>
</feature>
<protein>
    <recommendedName>
        <fullName evidence="3 5">Regulatory protein RecX</fullName>
    </recommendedName>
</protein>
<evidence type="ECO:0000256" key="5">
    <source>
        <dbReference type="HAMAP-Rule" id="MF_01114"/>
    </source>
</evidence>
<dbReference type="PANTHER" id="PTHR33602:SF1">
    <property type="entry name" value="REGULATORY PROTEIN RECX FAMILY PROTEIN"/>
    <property type="match status" value="1"/>
</dbReference>
<dbReference type="Proteomes" id="UP001061302">
    <property type="component" value="Chromosome"/>
</dbReference>
<dbReference type="InterPro" id="IPR053924">
    <property type="entry name" value="RecX_HTH_2nd"/>
</dbReference>
<evidence type="ECO:0000259" key="6">
    <source>
        <dbReference type="Pfam" id="PF02631"/>
    </source>
</evidence>
<evidence type="ECO:0000256" key="3">
    <source>
        <dbReference type="ARBA" id="ARBA00018111"/>
    </source>
</evidence>
<dbReference type="RefSeq" id="WP_263123585.1">
    <property type="nucleotide sequence ID" value="NZ_CP106753.1"/>
</dbReference>
<name>A0ABY6DMG0_9NEIS</name>
<organism evidence="8 9">
    <name type="scientific">Chitiniphilus purpureus</name>
    <dbReference type="NCBI Taxonomy" id="2981137"/>
    <lineage>
        <taxon>Bacteria</taxon>
        <taxon>Pseudomonadati</taxon>
        <taxon>Pseudomonadota</taxon>
        <taxon>Betaproteobacteria</taxon>
        <taxon>Neisseriales</taxon>
        <taxon>Chitinibacteraceae</taxon>
        <taxon>Chitiniphilus</taxon>
    </lineage>
</organism>
<dbReference type="InterPro" id="IPR053925">
    <property type="entry name" value="RecX_HTH_3rd"/>
</dbReference>
<dbReference type="NCBIfam" id="NF001055">
    <property type="entry name" value="PRK00117.2-5"/>
    <property type="match status" value="1"/>
</dbReference>
<dbReference type="PANTHER" id="PTHR33602">
    <property type="entry name" value="REGULATORY PROTEIN RECX FAMILY PROTEIN"/>
    <property type="match status" value="1"/>
</dbReference>
<comment type="subcellular location">
    <subcellularLocation>
        <location evidence="1 5">Cytoplasm</location>
    </subcellularLocation>
</comment>
<evidence type="ECO:0000259" key="7">
    <source>
        <dbReference type="Pfam" id="PF21981"/>
    </source>
</evidence>
<proteinExistence type="inferred from homology"/>
<sequence>MARSPLTLRNRALALLGRREHARAELQQKLLPHATDAQELDALLDDLVARGWLSDARFAESWSHGRAGRYGMARLQAELRGKGVDTAAIDQALTGLGQTEETWARELWRRKFGQPAVDLKSRARQLRFLAARGFSLDVAYKVVGTAVDEEE</sequence>
<comment type="similarity">
    <text evidence="2 5">Belongs to the RecX family.</text>
</comment>
<dbReference type="InterPro" id="IPR036388">
    <property type="entry name" value="WH-like_DNA-bd_sf"/>
</dbReference>
<evidence type="ECO:0000313" key="9">
    <source>
        <dbReference type="Proteomes" id="UP001061302"/>
    </source>
</evidence>
<dbReference type="Pfam" id="PF02631">
    <property type="entry name" value="RecX_HTH2"/>
    <property type="match status" value="1"/>
</dbReference>